<dbReference type="Proteomes" id="UP000472275">
    <property type="component" value="Chromosome 6"/>
</dbReference>
<dbReference type="InParanoid" id="A0A663EP91"/>
<proteinExistence type="predicted"/>
<protein>
    <submittedName>
        <fullName evidence="1">Uncharacterized protein</fullName>
    </submittedName>
</protein>
<organism evidence="1 2">
    <name type="scientific">Aquila chrysaetos chrysaetos</name>
    <dbReference type="NCBI Taxonomy" id="223781"/>
    <lineage>
        <taxon>Eukaryota</taxon>
        <taxon>Metazoa</taxon>
        <taxon>Chordata</taxon>
        <taxon>Craniata</taxon>
        <taxon>Vertebrata</taxon>
        <taxon>Euteleostomi</taxon>
        <taxon>Archelosauria</taxon>
        <taxon>Archosauria</taxon>
        <taxon>Dinosauria</taxon>
        <taxon>Saurischia</taxon>
        <taxon>Theropoda</taxon>
        <taxon>Coelurosauria</taxon>
        <taxon>Aves</taxon>
        <taxon>Neognathae</taxon>
        <taxon>Neoaves</taxon>
        <taxon>Telluraves</taxon>
        <taxon>Accipitrimorphae</taxon>
        <taxon>Accipitriformes</taxon>
        <taxon>Accipitridae</taxon>
        <taxon>Accipitrinae</taxon>
        <taxon>Aquila</taxon>
    </lineage>
</organism>
<keyword evidence="2" id="KW-1185">Reference proteome</keyword>
<reference evidence="1" key="2">
    <citation type="submission" date="2025-09" db="UniProtKB">
        <authorList>
            <consortium name="Ensembl"/>
        </authorList>
    </citation>
    <scope>IDENTIFICATION</scope>
</reference>
<sequence>KISIGCVLMEDTTTVLTCAIGELGIFPAIALLDSALQIVCSNPLDSEYYDVDCAIKKILLVAYIITILEMDILLLSQTFQVIEVFTGCDGKPMIFASFCPILLTILKGCAAKHLPKIGHMIKGALVVNSAIPSLDKLKP</sequence>
<evidence type="ECO:0000313" key="1">
    <source>
        <dbReference type="Ensembl" id="ENSACCP00020013729.1"/>
    </source>
</evidence>
<dbReference type="AlphaFoldDB" id="A0A663EP91"/>
<reference evidence="1" key="1">
    <citation type="submission" date="2025-08" db="UniProtKB">
        <authorList>
            <consortium name="Ensembl"/>
        </authorList>
    </citation>
    <scope>IDENTIFICATION</scope>
</reference>
<name>A0A663EP91_AQUCH</name>
<accession>A0A663EP91</accession>
<dbReference type="Ensembl" id="ENSACCT00020014349.1">
    <property type="protein sequence ID" value="ENSACCP00020013729.1"/>
    <property type="gene ID" value="ENSACCG00020009473.1"/>
</dbReference>
<evidence type="ECO:0000313" key="2">
    <source>
        <dbReference type="Proteomes" id="UP000472275"/>
    </source>
</evidence>